<name>A0AAQ3HEK3_9SPIR</name>
<evidence type="ECO:0000313" key="4">
    <source>
        <dbReference type="EMBL" id="WEG86386.1"/>
    </source>
</evidence>
<dbReference type="PROSITE" id="PS51257">
    <property type="entry name" value="PROKAR_LIPOPROTEIN"/>
    <property type="match status" value="1"/>
</dbReference>
<feature type="signal peptide" evidence="2">
    <location>
        <begin position="1"/>
        <end position="23"/>
    </location>
</feature>
<dbReference type="AlphaFoldDB" id="A0AAQ3HEK3"/>
<dbReference type="RefSeq" id="WP_099497247.1">
    <property type="nucleotide sequence ID" value="NZ_CP024208.2"/>
</dbReference>
<dbReference type="EMBL" id="CP117146">
    <property type="protein sequence ID" value="WEG86386.1"/>
    <property type="molecule type" value="Genomic_DNA"/>
</dbReference>
<organism evidence="4 5">
    <name type="scientific">Borrelia miyamotoi</name>
    <dbReference type="NCBI Taxonomy" id="47466"/>
    <lineage>
        <taxon>Bacteria</taxon>
        <taxon>Pseudomonadati</taxon>
        <taxon>Spirochaetota</taxon>
        <taxon>Spirochaetia</taxon>
        <taxon>Spirochaetales</taxon>
        <taxon>Borreliaceae</taxon>
        <taxon>Borrelia</taxon>
    </lineage>
</organism>
<protein>
    <submittedName>
        <fullName evidence="4">P12 family lipoprotein</fullName>
    </submittedName>
</protein>
<dbReference type="Pfam" id="PF25672">
    <property type="entry name" value="BBH37"/>
    <property type="match status" value="1"/>
</dbReference>
<dbReference type="InterPro" id="IPR057717">
    <property type="entry name" value="BBH37-like_helical"/>
</dbReference>
<proteinExistence type="predicted"/>
<dbReference type="InterPro" id="IPR058057">
    <property type="entry name" value="BBH37-like"/>
</dbReference>
<dbReference type="Proteomes" id="UP000291995">
    <property type="component" value="Plasmid pYekat-76-lp24-1"/>
</dbReference>
<feature type="chain" id="PRO_5043007158" evidence="2">
    <location>
        <begin position="24"/>
        <end position="303"/>
    </location>
</feature>
<evidence type="ECO:0000313" key="5">
    <source>
        <dbReference type="Proteomes" id="UP000291995"/>
    </source>
</evidence>
<evidence type="ECO:0000256" key="1">
    <source>
        <dbReference type="SAM" id="MobiDB-lite"/>
    </source>
</evidence>
<geneLocation type="plasmid" evidence="4 5">
    <name>pYekat-76-lp24-1</name>
</geneLocation>
<evidence type="ECO:0000256" key="2">
    <source>
        <dbReference type="SAM" id="SignalP"/>
    </source>
</evidence>
<dbReference type="NCBIfam" id="NF033721">
    <property type="entry name" value="P12_lipo"/>
    <property type="match status" value="1"/>
</dbReference>
<reference evidence="4" key="1">
    <citation type="submission" date="2022-12" db="EMBL/GenBank/DDBJ databases">
        <title>B. miyamotoi WGS.</title>
        <authorList>
            <person name="Kuleshov K.V."/>
            <person name="Hoornstra D."/>
            <person name="Hovius J.W."/>
            <person name="Platonov A.E."/>
            <person name="Telford S.R. III."/>
        </authorList>
    </citation>
    <scope>NUCLEOTIDE SEQUENCE</scope>
    <source>
        <strain evidence="4">Yekat-76</strain>
        <plasmid evidence="4">pYekat-76-lp24-1</plasmid>
    </source>
</reference>
<keyword evidence="4" id="KW-0614">Plasmid</keyword>
<evidence type="ECO:0000259" key="3">
    <source>
        <dbReference type="Pfam" id="PF25672"/>
    </source>
</evidence>
<feature type="domain" description="BBH37-like helical" evidence="3">
    <location>
        <begin position="113"/>
        <end position="300"/>
    </location>
</feature>
<gene>
    <name evidence="4" type="ORF">EZU67_005930</name>
</gene>
<feature type="region of interest" description="Disordered" evidence="1">
    <location>
        <begin position="39"/>
        <end position="67"/>
    </location>
</feature>
<sequence>MKKSILAVCMLVLLSLLSCDINALNEMLSKAREKYVEESKKVKGLNSKDGNQEGEEAQEGEEEQADVVEQHMEEGVKEVVQAVPVDMNNEEIPVILSSPYYPNQEEIKIKEEDLVPSTKEEKEAQKEIEKVRSVLGVSGFAQLVEDARKLKSEYEQLESSFYGTLSELQNKIGSYPRKDRTERQKLIQLCNQLNEGRSHVDRFRIQVDSGLDERTSSKYFFEKAQDTLNEAIIKRLKSKLPRNRYLLRRGDSDLVARQALREAENALSQLESSSMKLIEAMGIKKEIEALIEEARSVLENLER</sequence>
<keyword evidence="4" id="KW-0449">Lipoprotein</keyword>
<keyword evidence="2" id="KW-0732">Signal</keyword>
<accession>A0AAQ3HEK3</accession>
<feature type="compositionally biased region" description="Acidic residues" evidence="1">
    <location>
        <begin position="52"/>
        <end position="66"/>
    </location>
</feature>